<name>A0AAW0FW05_9APHY</name>
<sequence>MTPTSSNISLLTATTHPGLSSDSLIHKKGPSLPSSPHPKDFEASFGMLSSAFGFGGMSAPAKLPRRDTGKNVKHNDVPKKNDK</sequence>
<feature type="region of interest" description="Disordered" evidence="1">
    <location>
        <begin position="56"/>
        <end position="83"/>
    </location>
</feature>
<feature type="compositionally biased region" description="Polar residues" evidence="1">
    <location>
        <begin position="1"/>
        <end position="23"/>
    </location>
</feature>
<dbReference type="AlphaFoldDB" id="A0AAW0FW05"/>
<accession>A0AAW0FW05</accession>
<gene>
    <name evidence="2" type="ORF">QCA50_016200</name>
</gene>
<dbReference type="Proteomes" id="UP001385951">
    <property type="component" value="Unassembled WGS sequence"/>
</dbReference>
<proteinExistence type="predicted"/>
<feature type="region of interest" description="Disordered" evidence="1">
    <location>
        <begin position="1"/>
        <end position="41"/>
    </location>
</feature>
<comment type="caution">
    <text evidence="2">The sequence shown here is derived from an EMBL/GenBank/DDBJ whole genome shotgun (WGS) entry which is preliminary data.</text>
</comment>
<dbReference type="EMBL" id="JASBNA010000046">
    <property type="protein sequence ID" value="KAK7680890.1"/>
    <property type="molecule type" value="Genomic_DNA"/>
</dbReference>
<feature type="compositionally biased region" description="Basic and acidic residues" evidence="1">
    <location>
        <begin position="64"/>
        <end position="83"/>
    </location>
</feature>
<keyword evidence="3" id="KW-1185">Reference proteome</keyword>
<evidence type="ECO:0000256" key="1">
    <source>
        <dbReference type="SAM" id="MobiDB-lite"/>
    </source>
</evidence>
<evidence type="ECO:0000313" key="2">
    <source>
        <dbReference type="EMBL" id="KAK7680890.1"/>
    </source>
</evidence>
<evidence type="ECO:0000313" key="3">
    <source>
        <dbReference type="Proteomes" id="UP001385951"/>
    </source>
</evidence>
<organism evidence="2 3">
    <name type="scientific">Cerrena zonata</name>
    <dbReference type="NCBI Taxonomy" id="2478898"/>
    <lineage>
        <taxon>Eukaryota</taxon>
        <taxon>Fungi</taxon>
        <taxon>Dikarya</taxon>
        <taxon>Basidiomycota</taxon>
        <taxon>Agaricomycotina</taxon>
        <taxon>Agaricomycetes</taxon>
        <taxon>Polyporales</taxon>
        <taxon>Cerrenaceae</taxon>
        <taxon>Cerrena</taxon>
    </lineage>
</organism>
<protein>
    <submittedName>
        <fullName evidence="2">Uncharacterized protein</fullName>
    </submittedName>
</protein>
<reference evidence="2 3" key="1">
    <citation type="submission" date="2022-09" db="EMBL/GenBank/DDBJ databases">
        <authorList>
            <person name="Palmer J.M."/>
        </authorList>
    </citation>
    <scope>NUCLEOTIDE SEQUENCE [LARGE SCALE GENOMIC DNA]</scope>
    <source>
        <strain evidence="2 3">DSM 7382</strain>
    </source>
</reference>